<evidence type="ECO:0000256" key="1">
    <source>
        <dbReference type="SAM" id="MobiDB-lite"/>
    </source>
</evidence>
<feature type="region of interest" description="Disordered" evidence="1">
    <location>
        <begin position="29"/>
        <end position="68"/>
    </location>
</feature>
<dbReference type="AlphaFoldDB" id="A0AA88DGF6"/>
<accession>A0AA88DGF6</accession>
<gene>
    <name evidence="2" type="ORF">TIFTF001_025108</name>
</gene>
<protein>
    <submittedName>
        <fullName evidence="2">Uncharacterized protein</fullName>
    </submittedName>
</protein>
<name>A0AA88DGF6_FICCA</name>
<evidence type="ECO:0000313" key="3">
    <source>
        <dbReference type="Proteomes" id="UP001187192"/>
    </source>
</evidence>
<evidence type="ECO:0000313" key="2">
    <source>
        <dbReference type="EMBL" id="GMN55991.1"/>
    </source>
</evidence>
<dbReference type="Proteomes" id="UP001187192">
    <property type="component" value="Unassembled WGS sequence"/>
</dbReference>
<proteinExistence type="predicted"/>
<sequence length="68" mass="8004">MRPSVEICSRDRDLDMLARPRWLRSPIPDANLPTMKYSRSQTPDFANSPRTKSKRAHCTKKKEEEEIM</sequence>
<feature type="compositionally biased region" description="Basic residues" evidence="1">
    <location>
        <begin position="51"/>
        <end position="60"/>
    </location>
</feature>
<reference evidence="2" key="1">
    <citation type="submission" date="2023-07" db="EMBL/GenBank/DDBJ databases">
        <title>draft genome sequence of fig (Ficus carica).</title>
        <authorList>
            <person name="Takahashi T."/>
            <person name="Nishimura K."/>
        </authorList>
    </citation>
    <scope>NUCLEOTIDE SEQUENCE</scope>
</reference>
<comment type="caution">
    <text evidence="2">The sequence shown here is derived from an EMBL/GenBank/DDBJ whole genome shotgun (WGS) entry which is preliminary data.</text>
</comment>
<feature type="compositionally biased region" description="Polar residues" evidence="1">
    <location>
        <begin position="37"/>
        <end position="50"/>
    </location>
</feature>
<dbReference type="EMBL" id="BTGU01000060">
    <property type="protein sequence ID" value="GMN55991.1"/>
    <property type="molecule type" value="Genomic_DNA"/>
</dbReference>
<organism evidence="2 3">
    <name type="scientific">Ficus carica</name>
    <name type="common">Common fig</name>
    <dbReference type="NCBI Taxonomy" id="3494"/>
    <lineage>
        <taxon>Eukaryota</taxon>
        <taxon>Viridiplantae</taxon>
        <taxon>Streptophyta</taxon>
        <taxon>Embryophyta</taxon>
        <taxon>Tracheophyta</taxon>
        <taxon>Spermatophyta</taxon>
        <taxon>Magnoliopsida</taxon>
        <taxon>eudicotyledons</taxon>
        <taxon>Gunneridae</taxon>
        <taxon>Pentapetalae</taxon>
        <taxon>rosids</taxon>
        <taxon>fabids</taxon>
        <taxon>Rosales</taxon>
        <taxon>Moraceae</taxon>
        <taxon>Ficeae</taxon>
        <taxon>Ficus</taxon>
    </lineage>
</organism>
<keyword evidence="3" id="KW-1185">Reference proteome</keyword>